<dbReference type="EMBL" id="CADCTO010000124">
    <property type="protein sequence ID" value="CAA9230002.1"/>
    <property type="molecule type" value="Genomic_DNA"/>
</dbReference>
<organism evidence="5">
    <name type="scientific">uncultured Armatimonadetes bacterium</name>
    <dbReference type="NCBI Taxonomy" id="157466"/>
    <lineage>
        <taxon>Bacteria</taxon>
        <taxon>Bacillati</taxon>
        <taxon>Armatimonadota</taxon>
        <taxon>environmental samples</taxon>
    </lineage>
</organism>
<protein>
    <recommendedName>
        <fullName evidence="1">Glycosyl hydrolase family 109 protein</fullName>
    </recommendedName>
</protein>
<evidence type="ECO:0000259" key="4">
    <source>
        <dbReference type="Pfam" id="PF19051"/>
    </source>
</evidence>
<accession>A0A6J4HQI8</accession>
<dbReference type="PANTHER" id="PTHR43818:SF5">
    <property type="entry name" value="OXIDOREDUCTASE FAMILY PROTEIN"/>
    <property type="match status" value="1"/>
</dbReference>
<reference evidence="5" key="1">
    <citation type="submission" date="2020-02" db="EMBL/GenBank/DDBJ databases">
        <authorList>
            <person name="Meier V. D."/>
        </authorList>
    </citation>
    <scope>NUCLEOTIDE SEQUENCE</scope>
    <source>
        <strain evidence="5">AVDCRST_MAG63</strain>
    </source>
</reference>
<feature type="region of interest" description="Disordered" evidence="2">
    <location>
        <begin position="356"/>
        <end position="377"/>
    </location>
</feature>
<dbReference type="Pfam" id="PF01408">
    <property type="entry name" value="GFO_IDH_MocA"/>
    <property type="match status" value="1"/>
</dbReference>
<dbReference type="InterPro" id="IPR036291">
    <property type="entry name" value="NAD(P)-bd_dom_sf"/>
</dbReference>
<evidence type="ECO:0000313" key="5">
    <source>
        <dbReference type="EMBL" id="CAA9230002.1"/>
    </source>
</evidence>
<dbReference type="PANTHER" id="PTHR43818">
    <property type="entry name" value="BCDNA.GH03377"/>
    <property type="match status" value="1"/>
</dbReference>
<dbReference type="InterPro" id="IPR019546">
    <property type="entry name" value="TAT_signal_bac_arc"/>
</dbReference>
<dbReference type="Gene3D" id="3.40.50.720">
    <property type="entry name" value="NAD(P)-binding Rossmann-like Domain"/>
    <property type="match status" value="1"/>
</dbReference>
<dbReference type="SUPFAM" id="SSF51735">
    <property type="entry name" value="NAD(P)-binding Rossmann-fold domains"/>
    <property type="match status" value="1"/>
</dbReference>
<dbReference type="InterPro" id="IPR000683">
    <property type="entry name" value="Gfo/Idh/MocA-like_OxRdtase_N"/>
</dbReference>
<feature type="compositionally biased region" description="Basic and acidic residues" evidence="2">
    <location>
        <begin position="356"/>
        <end position="367"/>
    </location>
</feature>
<dbReference type="AlphaFoldDB" id="A0A6J4HQI8"/>
<dbReference type="Gene3D" id="3.30.360.10">
    <property type="entry name" value="Dihydrodipicolinate Reductase, domain 2"/>
    <property type="match status" value="1"/>
</dbReference>
<feature type="domain" description="Gfo/Idh/MocA-like oxidoreductase bacterial type C-terminal" evidence="4">
    <location>
        <begin position="216"/>
        <end position="279"/>
    </location>
</feature>
<dbReference type="InterPro" id="IPR043906">
    <property type="entry name" value="Gfo/Idh/MocA_OxRdtase_bact_C"/>
</dbReference>
<dbReference type="Pfam" id="PF19051">
    <property type="entry name" value="GFO_IDH_MocA_C2"/>
    <property type="match status" value="2"/>
</dbReference>
<gene>
    <name evidence="5" type="ORF">AVDCRST_MAG63-924</name>
</gene>
<dbReference type="InterPro" id="IPR006311">
    <property type="entry name" value="TAT_signal"/>
</dbReference>
<feature type="domain" description="Gfo/Idh/MocA-like oxidoreductase N-terminal" evidence="3">
    <location>
        <begin position="50"/>
        <end position="165"/>
    </location>
</feature>
<feature type="domain" description="Gfo/Idh/MocA-like oxidoreductase bacterial type C-terminal" evidence="4">
    <location>
        <begin position="371"/>
        <end position="445"/>
    </location>
</feature>
<sequence>MVDVTRRDFLRATGGAAAAVAAGIGGSTTAARAEEAPQARAASANDKIVLGIIGVGGRGYGTHLDWFGKHPDVAIGAVCDVHQPYVERAVAKLGGAAKGYNDFRKLLEQKDIDAVVVCTPPQWHAIMSVAACEAGKDVYCEKPLSRYPAEIRAMVKAARDNKRVTQDGTQIHATENYARCVDIVRSGALGQVTAVRNFCTMNDDSEGLGTPPDSAPPPGLDWDMWLGPAPKVPFNIGRFRDGMHRYFADYVDSWLHELGPHIVDLPFWALDLGQPVRVSALGGRYATNSIATVPDTMDVVWEFPNKMLMTWTMMQQSAFGFGLGSSGGGRQHGTVFHGKDATALLSNYGTPQVIGKDGKPVEGREYPDVTPPSPGQEREFLDAVKTRKDPSCSFERHLPLHIALNLAHVALRTGRTLHWDAAKFEVTGDKEATRLLNPPYRSPWKLSA</sequence>
<name>A0A6J4HQI8_9BACT</name>
<evidence type="ECO:0000259" key="3">
    <source>
        <dbReference type="Pfam" id="PF01408"/>
    </source>
</evidence>
<proteinExistence type="predicted"/>
<dbReference type="SUPFAM" id="SSF55347">
    <property type="entry name" value="Glyceraldehyde-3-phosphate dehydrogenase-like, C-terminal domain"/>
    <property type="match status" value="1"/>
</dbReference>
<dbReference type="NCBIfam" id="TIGR01409">
    <property type="entry name" value="TAT_signal_seq"/>
    <property type="match status" value="1"/>
</dbReference>
<dbReference type="InterPro" id="IPR050463">
    <property type="entry name" value="Gfo/Idh/MocA_oxidrdct_glycsds"/>
</dbReference>
<dbReference type="GO" id="GO:0000166">
    <property type="term" value="F:nucleotide binding"/>
    <property type="evidence" value="ECO:0007669"/>
    <property type="project" value="InterPro"/>
</dbReference>
<evidence type="ECO:0000256" key="1">
    <source>
        <dbReference type="ARBA" id="ARBA00016631"/>
    </source>
</evidence>
<evidence type="ECO:0000256" key="2">
    <source>
        <dbReference type="SAM" id="MobiDB-lite"/>
    </source>
</evidence>
<keyword evidence="5" id="KW-0560">Oxidoreductase</keyword>
<dbReference type="PROSITE" id="PS51318">
    <property type="entry name" value="TAT"/>
    <property type="match status" value="1"/>
</dbReference>
<dbReference type="GO" id="GO:0016491">
    <property type="term" value="F:oxidoreductase activity"/>
    <property type="evidence" value="ECO:0007669"/>
    <property type="project" value="UniProtKB-KW"/>
</dbReference>